<gene>
    <name evidence="15" type="ORF">CRG98_040990</name>
</gene>
<dbReference type="InterPro" id="IPR032675">
    <property type="entry name" value="LRR_dom_sf"/>
</dbReference>
<evidence type="ECO:0000256" key="2">
    <source>
        <dbReference type="ARBA" id="ARBA00004479"/>
    </source>
</evidence>
<keyword evidence="6 12" id="KW-0732">Signal</keyword>
<comment type="similarity">
    <text evidence="3">Belongs to the RLP family.</text>
</comment>
<dbReference type="EMBL" id="PGOL01004056">
    <property type="protein sequence ID" value="PKI38557.1"/>
    <property type="molecule type" value="Genomic_DNA"/>
</dbReference>
<dbReference type="GO" id="GO:0016020">
    <property type="term" value="C:membrane"/>
    <property type="evidence" value="ECO:0007669"/>
    <property type="project" value="UniProtKB-SubCell"/>
</dbReference>
<accession>A0A2I0I3P4</accession>
<keyword evidence="10" id="KW-0675">Receptor</keyword>
<dbReference type="InterPro" id="IPR013210">
    <property type="entry name" value="LRR_N_plant-typ"/>
</dbReference>
<evidence type="ECO:0000256" key="6">
    <source>
        <dbReference type="ARBA" id="ARBA00022729"/>
    </source>
</evidence>
<evidence type="ECO:0000256" key="7">
    <source>
        <dbReference type="ARBA" id="ARBA00022737"/>
    </source>
</evidence>
<keyword evidence="11" id="KW-0325">Glycoprotein</keyword>
<sequence>MAESLSLFIMFVYMSSVLLHLPIAASQSLHKCHEEEKSALLEIKRSLKEGPEYCYYKFFSPGDYKKLESWKPEEGQEGGNCCTWRGVQCDRHSGHVMRLNLGQIPSFFGTLTQLSELRLNDNRLTGQIPSLLGNLSQLSLLNLSHNQLTGQIPSSLGNLTRISTINLWHNQLTGEIPDSLITLRQLKSLYLCSNKLTGPIPSQLGSLIHLENLDLSWNGLHGPVPTSISHLSNLMYLDLCVNNLNGDLHLGMFSGLKRLKTLVLSFNDFSLLLEPNASESYPLLWALGTGSGKEQLQRCDSTMFEQLEQPFDGI</sequence>
<evidence type="ECO:0000256" key="8">
    <source>
        <dbReference type="ARBA" id="ARBA00022989"/>
    </source>
</evidence>
<dbReference type="FunFam" id="3.80.10.10:FF:000129">
    <property type="entry name" value="Leucine-rich repeat receptor-like kinase"/>
    <property type="match status" value="1"/>
</dbReference>
<dbReference type="Pfam" id="PF23598">
    <property type="entry name" value="LRR_14"/>
    <property type="match status" value="1"/>
</dbReference>
<name>A0A2I0I3P4_PUNGR</name>
<dbReference type="InterPro" id="IPR055414">
    <property type="entry name" value="LRR_R13L4/SHOC2-like"/>
</dbReference>
<evidence type="ECO:0000256" key="11">
    <source>
        <dbReference type="ARBA" id="ARBA00023180"/>
    </source>
</evidence>
<evidence type="ECO:0000256" key="1">
    <source>
        <dbReference type="ARBA" id="ARBA00004196"/>
    </source>
</evidence>
<feature type="domain" description="Leucine-rich repeat-containing N-terminal plant-type" evidence="13">
    <location>
        <begin position="34"/>
        <end position="90"/>
    </location>
</feature>
<proteinExistence type="inferred from homology"/>
<feature type="domain" description="Disease resistance R13L4/SHOC-2-like LRR" evidence="14">
    <location>
        <begin position="99"/>
        <end position="266"/>
    </location>
</feature>
<dbReference type="STRING" id="22663.A0A2I0I3P4"/>
<feature type="signal peptide" evidence="12">
    <location>
        <begin position="1"/>
        <end position="26"/>
    </location>
</feature>
<organism evidence="15 16">
    <name type="scientific">Punica granatum</name>
    <name type="common">Pomegranate</name>
    <dbReference type="NCBI Taxonomy" id="22663"/>
    <lineage>
        <taxon>Eukaryota</taxon>
        <taxon>Viridiplantae</taxon>
        <taxon>Streptophyta</taxon>
        <taxon>Embryophyta</taxon>
        <taxon>Tracheophyta</taxon>
        <taxon>Spermatophyta</taxon>
        <taxon>Magnoliopsida</taxon>
        <taxon>eudicotyledons</taxon>
        <taxon>Gunneridae</taxon>
        <taxon>Pentapetalae</taxon>
        <taxon>rosids</taxon>
        <taxon>malvids</taxon>
        <taxon>Myrtales</taxon>
        <taxon>Lythraceae</taxon>
        <taxon>Punica</taxon>
    </lineage>
</organism>
<evidence type="ECO:0000256" key="10">
    <source>
        <dbReference type="ARBA" id="ARBA00023170"/>
    </source>
</evidence>
<dbReference type="PANTHER" id="PTHR48059">
    <property type="entry name" value="POLYGALACTURONASE INHIBITOR 1"/>
    <property type="match status" value="1"/>
</dbReference>
<dbReference type="InterPro" id="IPR003591">
    <property type="entry name" value="Leu-rich_rpt_typical-subtyp"/>
</dbReference>
<dbReference type="Proteomes" id="UP000233551">
    <property type="component" value="Unassembled WGS sequence"/>
</dbReference>
<comment type="subcellular location">
    <subcellularLocation>
        <location evidence="1">Cell envelope</location>
    </subcellularLocation>
    <subcellularLocation>
        <location evidence="2">Membrane</location>
        <topology evidence="2">Single-pass type I membrane protein</topology>
    </subcellularLocation>
</comment>
<evidence type="ECO:0000313" key="16">
    <source>
        <dbReference type="Proteomes" id="UP000233551"/>
    </source>
</evidence>
<evidence type="ECO:0000256" key="12">
    <source>
        <dbReference type="SAM" id="SignalP"/>
    </source>
</evidence>
<dbReference type="AlphaFoldDB" id="A0A2I0I3P4"/>
<dbReference type="Gene3D" id="3.80.10.10">
    <property type="entry name" value="Ribonuclease Inhibitor"/>
    <property type="match status" value="2"/>
</dbReference>
<evidence type="ECO:0000313" key="15">
    <source>
        <dbReference type="EMBL" id="PKI38557.1"/>
    </source>
</evidence>
<feature type="chain" id="PRO_5014155602" evidence="12">
    <location>
        <begin position="27"/>
        <end position="314"/>
    </location>
</feature>
<evidence type="ECO:0000256" key="4">
    <source>
        <dbReference type="ARBA" id="ARBA00022614"/>
    </source>
</evidence>
<keyword evidence="16" id="KW-1185">Reference proteome</keyword>
<dbReference type="InterPro" id="IPR051848">
    <property type="entry name" value="PGIP"/>
</dbReference>
<dbReference type="SMART" id="SM00369">
    <property type="entry name" value="LRR_TYP"/>
    <property type="match status" value="5"/>
</dbReference>
<keyword evidence="9" id="KW-0472">Membrane</keyword>
<keyword evidence="4" id="KW-0433">Leucine-rich repeat</keyword>
<dbReference type="SUPFAM" id="SSF52058">
    <property type="entry name" value="L domain-like"/>
    <property type="match status" value="1"/>
</dbReference>
<reference evidence="15 16" key="1">
    <citation type="submission" date="2017-11" db="EMBL/GenBank/DDBJ databases">
        <title>De-novo sequencing of pomegranate (Punica granatum L.) genome.</title>
        <authorList>
            <person name="Akparov Z."/>
            <person name="Amiraslanov A."/>
            <person name="Hajiyeva S."/>
            <person name="Abbasov M."/>
            <person name="Kaur K."/>
            <person name="Hamwieh A."/>
            <person name="Solovyev V."/>
            <person name="Salamov A."/>
            <person name="Braich B."/>
            <person name="Kosarev P."/>
            <person name="Mahmoud A."/>
            <person name="Hajiyev E."/>
            <person name="Babayeva S."/>
            <person name="Izzatullayeva V."/>
            <person name="Mammadov A."/>
            <person name="Mammadov A."/>
            <person name="Sharifova S."/>
            <person name="Ojaghi J."/>
            <person name="Eynullazada K."/>
            <person name="Bayramov B."/>
            <person name="Abdulazimova A."/>
            <person name="Shahmuradov I."/>
        </authorList>
    </citation>
    <scope>NUCLEOTIDE SEQUENCE [LARGE SCALE GENOMIC DNA]</scope>
    <source>
        <strain evidence="16">cv. AG2017</strain>
        <tissue evidence="15">Leaf</tissue>
    </source>
</reference>
<dbReference type="Pfam" id="PF08263">
    <property type="entry name" value="LRRNT_2"/>
    <property type="match status" value="1"/>
</dbReference>
<keyword evidence="7" id="KW-0677">Repeat</keyword>
<evidence type="ECO:0000256" key="5">
    <source>
        <dbReference type="ARBA" id="ARBA00022692"/>
    </source>
</evidence>
<dbReference type="PANTHER" id="PTHR48059:SF30">
    <property type="entry name" value="OS06G0587000 PROTEIN"/>
    <property type="match status" value="1"/>
</dbReference>
<dbReference type="FunFam" id="3.80.10.10:FF:000041">
    <property type="entry name" value="LRR receptor-like serine/threonine-protein kinase ERECTA"/>
    <property type="match status" value="1"/>
</dbReference>
<evidence type="ECO:0000259" key="14">
    <source>
        <dbReference type="Pfam" id="PF23598"/>
    </source>
</evidence>
<comment type="caution">
    <text evidence="15">The sequence shown here is derived from an EMBL/GenBank/DDBJ whole genome shotgun (WGS) entry which is preliminary data.</text>
</comment>
<protein>
    <submittedName>
        <fullName evidence="15">Uncharacterized protein</fullName>
    </submittedName>
</protein>
<evidence type="ECO:0000256" key="9">
    <source>
        <dbReference type="ARBA" id="ARBA00023136"/>
    </source>
</evidence>
<keyword evidence="8" id="KW-1133">Transmembrane helix</keyword>
<evidence type="ECO:0000259" key="13">
    <source>
        <dbReference type="Pfam" id="PF08263"/>
    </source>
</evidence>
<evidence type="ECO:0000256" key="3">
    <source>
        <dbReference type="ARBA" id="ARBA00009592"/>
    </source>
</evidence>
<keyword evidence="5" id="KW-0812">Transmembrane</keyword>